<dbReference type="EMBL" id="QMEY01000021">
    <property type="protein sequence ID" value="RBQ15745.1"/>
    <property type="molecule type" value="Genomic_DNA"/>
</dbReference>
<evidence type="ECO:0000256" key="1">
    <source>
        <dbReference type="ARBA" id="ARBA00022679"/>
    </source>
</evidence>
<feature type="domain" description="Carbohydrate kinase PfkB" evidence="3">
    <location>
        <begin position="70"/>
        <end position="309"/>
    </location>
</feature>
<dbReference type="PANTHER" id="PTHR10584">
    <property type="entry name" value="SUGAR KINASE"/>
    <property type="match status" value="1"/>
</dbReference>
<dbReference type="PROSITE" id="PS00584">
    <property type="entry name" value="PFKB_KINASES_2"/>
    <property type="match status" value="1"/>
</dbReference>
<comment type="caution">
    <text evidence="4">The sequence shown here is derived from an EMBL/GenBank/DDBJ whole genome shotgun (WGS) entry which is preliminary data.</text>
</comment>
<keyword evidence="2" id="KW-0418">Kinase</keyword>
<dbReference type="Pfam" id="PF00294">
    <property type="entry name" value="PfkB"/>
    <property type="match status" value="1"/>
</dbReference>
<dbReference type="PANTHER" id="PTHR10584:SF167">
    <property type="entry name" value="PFKB DOMAIN PROTEIN"/>
    <property type="match status" value="1"/>
</dbReference>
<dbReference type="Proteomes" id="UP000253303">
    <property type="component" value="Unassembled WGS sequence"/>
</dbReference>
<keyword evidence="1" id="KW-0808">Transferase</keyword>
<dbReference type="GO" id="GO:0016301">
    <property type="term" value="F:kinase activity"/>
    <property type="evidence" value="ECO:0007669"/>
    <property type="project" value="UniProtKB-KW"/>
</dbReference>
<accession>A0A366LP59</accession>
<proteinExistence type="predicted"/>
<evidence type="ECO:0000313" key="5">
    <source>
        <dbReference type="Proteomes" id="UP000253303"/>
    </source>
</evidence>
<sequence>MVAGLRRLTACEVVIGTGGIGSGVVFALDSDHAIRREESRAADLLDSRDYGKLHIVCHYLRTLLRPDLPVVPVGAVGADERGSALLAELRAVGLDATHVRIDASRPTLFAACFVYPSGEGGNLTARNSASASVGLADIRGVSPLFRRHRGKGVALALPEVPLPARSALLDLATEHGFFRVTSFVSGEAGEAEALLPRTDLLAVNIDEARALVRSRHSDPAAIVTAAIDRHPGLNMVITAGTSGSWAWDTGRLTHSPARPARVASTAGAGDAYLAGVLAALVQGRTLADAARYGAVVAMLKVTCPHTINPDITAETVTTALDRLRC</sequence>
<dbReference type="OrthoDB" id="7946249at2"/>
<dbReference type="AlphaFoldDB" id="A0A366LP59"/>
<protein>
    <recommendedName>
        <fullName evidence="3">Carbohydrate kinase PfkB domain-containing protein</fullName>
    </recommendedName>
</protein>
<dbReference type="InterPro" id="IPR011611">
    <property type="entry name" value="PfkB_dom"/>
</dbReference>
<dbReference type="InterPro" id="IPR002173">
    <property type="entry name" value="Carboh/pur_kinase_PfkB_CS"/>
</dbReference>
<dbReference type="Gene3D" id="3.40.1190.20">
    <property type="match status" value="1"/>
</dbReference>
<organism evidence="4 5">
    <name type="scientific">Spongiactinospora rosea</name>
    <dbReference type="NCBI Taxonomy" id="2248750"/>
    <lineage>
        <taxon>Bacteria</taxon>
        <taxon>Bacillati</taxon>
        <taxon>Actinomycetota</taxon>
        <taxon>Actinomycetes</taxon>
        <taxon>Streptosporangiales</taxon>
        <taxon>Streptosporangiaceae</taxon>
        <taxon>Spongiactinospora</taxon>
    </lineage>
</organism>
<dbReference type="InterPro" id="IPR029056">
    <property type="entry name" value="Ribokinase-like"/>
</dbReference>
<dbReference type="RefSeq" id="WP_113984982.1">
    <property type="nucleotide sequence ID" value="NZ_QMEY01000021.1"/>
</dbReference>
<evidence type="ECO:0000259" key="3">
    <source>
        <dbReference type="Pfam" id="PF00294"/>
    </source>
</evidence>
<keyword evidence="5" id="KW-1185">Reference proteome</keyword>
<dbReference type="SUPFAM" id="SSF53613">
    <property type="entry name" value="Ribokinase-like"/>
    <property type="match status" value="1"/>
</dbReference>
<name>A0A366LP59_9ACTN</name>
<gene>
    <name evidence="4" type="ORF">DP939_34250</name>
</gene>
<evidence type="ECO:0000256" key="2">
    <source>
        <dbReference type="ARBA" id="ARBA00022777"/>
    </source>
</evidence>
<reference evidence="4 5" key="1">
    <citation type="submission" date="2018-06" db="EMBL/GenBank/DDBJ databases">
        <title>Sphaerisporangium craniellae sp. nov., isolated from a marine sponge in the South China Sea.</title>
        <authorList>
            <person name="Li L."/>
        </authorList>
    </citation>
    <scope>NUCLEOTIDE SEQUENCE [LARGE SCALE GENOMIC DNA]</scope>
    <source>
        <strain evidence="4 5">LHW63015</strain>
    </source>
</reference>
<evidence type="ECO:0000313" key="4">
    <source>
        <dbReference type="EMBL" id="RBQ15745.1"/>
    </source>
</evidence>